<sequence length="679" mass="76232">MYQTIVQAVLAHAKETPDKLAIGFKKIRVTYGELGIQVRAFAQKLQQEFGIEKGDFIMISAVSKPEYIVGYLAVQYLGGVSIPIDKSAKLENILDVYEYAQPKILLADGKVLHEKIRVASLKGVYADCLEIPEEELTVAYQEHSDEELSEILFTTGTTGKPKGTMLSVANIYASTHNTWHGVGMQTDDVVLLPLPLNHSVGMRVTRTIFYIGATLILQNGFTFAQELEKNIEGFHCTGLVSVPASIELVYRQMQDKFAGIMGNLRYIEFGAGSLSYDMKKKLVNMLPNTKIVNTWGSTETGGAIFLIVSENPDKLTALGKPIEGIEVKTVDTEGNEITARDIDTAGRMVLRGKMQMMGYYQMPEANAQTLVDGWLYTNDMVYLDEDGYIYMLGRADDIINVGGEKVSPVEVENIAQEFEEIRECACIGVDDPDGILGKVPVLYIVPEGSAVNEEELTKFLAERMERYKLPQRYLNIRELPRNRMKKLDRKALYRRWEENGDQQMVNEVVQNILSRRSIRDFTEEQVPKAVLETILQCGYYAPSGHNMQTWKFTVIQNAEKIHAFRQIVEKVSKEKKVHFYGFNNPKTIVLVSNDRRNADGIQDSSCAVQNMMLAANSYGIGSAWINALMTICDEPEVREMLQGFGIPDTHIVWSTVVMGYPAKAGKELAKKTNVINWVE</sequence>
<dbReference type="Gene3D" id="3.40.109.10">
    <property type="entry name" value="NADH Oxidase"/>
    <property type="match status" value="1"/>
</dbReference>
<dbReference type="InterPro" id="IPR000873">
    <property type="entry name" value="AMP-dep_synth/lig_dom"/>
</dbReference>
<dbReference type="Proteomes" id="UP001652338">
    <property type="component" value="Unassembled WGS sequence"/>
</dbReference>
<dbReference type="SUPFAM" id="SSF56801">
    <property type="entry name" value="Acetyl-CoA synthetase-like"/>
    <property type="match status" value="1"/>
</dbReference>
<dbReference type="Pfam" id="PF13193">
    <property type="entry name" value="AMP-binding_C"/>
    <property type="match status" value="1"/>
</dbReference>
<evidence type="ECO:0000259" key="4">
    <source>
        <dbReference type="Pfam" id="PF00881"/>
    </source>
</evidence>
<evidence type="ECO:0000259" key="3">
    <source>
        <dbReference type="Pfam" id="PF00501"/>
    </source>
</evidence>
<dbReference type="CDD" id="cd04433">
    <property type="entry name" value="AFD_class_I"/>
    <property type="match status" value="1"/>
</dbReference>
<protein>
    <submittedName>
        <fullName evidence="6">AMP-binding protein</fullName>
    </submittedName>
</protein>
<dbReference type="SUPFAM" id="SSF55469">
    <property type="entry name" value="FMN-dependent nitroreductase-like"/>
    <property type="match status" value="1"/>
</dbReference>
<dbReference type="Gene3D" id="3.30.300.30">
    <property type="match status" value="1"/>
</dbReference>
<name>A0ABT2SJ34_9FIRM</name>
<comment type="similarity">
    <text evidence="1">Belongs to the ATP-dependent AMP-binding enzyme family.</text>
</comment>
<dbReference type="InterPro" id="IPR045851">
    <property type="entry name" value="AMP-bd_C_sf"/>
</dbReference>
<accession>A0ABT2SJ34</accession>
<feature type="domain" description="Nitroreductase" evidence="4">
    <location>
        <begin position="512"/>
        <end position="660"/>
    </location>
</feature>
<feature type="domain" description="AMP-dependent synthetase/ligase" evidence="3">
    <location>
        <begin position="12"/>
        <end position="360"/>
    </location>
</feature>
<dbReference type="Pfam" id="PF00501">
    <property type="entry name" value="AMP-binding"/>
    <property type="match status" value="1"/>
</dbReference>
<evidence type="ECO:0000256" key="1">
    <source>
        <dbReference type="ARBA" id="ARBA00006432"/>
    </source>
</evidence>
<dbReference type="Pfam" id="PF00881">
    <property type="entry name" value="Nitroreductase"/>
    <property type="match status" value="1"/>
</dbReference>
<dbReference type="InterPro" id="IPR000415">
    <property type="entry name" value="Nitroreductase-like"/>
</dbReference>
<dbReference type="InterPro" id="IPR029479">
    <property type="entry name" value="Nitroreductase"/>
</dbReference>
<keyword evidence="7" id="KW-1185">Reference proteome</keyword>
<evidence type="ECO:0000256" key="2">
    <source>
        <dbReference type="ARBA" id="ARBA00022598"/>
    </source>
</evidence>
<keyword evidence="2" id="KW-0436">Ligase</keyword>
<dbReference type="PANTHER" id="PTHR43201:SF5">
    <property type="entry name" value="MEDIUM-CHAIN ACYL-COA LIGASE ACSF2, MITOCHONDRIAL"/>
    <property type="match status" value="1"/>
</dbReference>
<evidence type="ECO:0000313" key="6">
    <source>
        <dbReference type="EMBL" id="MCU6724527.1"/>
    </source>
</evidence>
<dbReference type="Gene3D" id="3.40.50.12780">
    <property type="entry name" value="N-terminal domain of ligase-like"/>
    <property type="match status" value="1"/>
</dbReference>
<dbReference type="EMBL" id="JAOQKE010000003">
    <property type="protein sequence ID" value="MCU6724527.1"/>
    <property type="molecule type" value="Genomic_DNA"/>
</dbReference>
<dbReference type="CDD" id="cd02062">
    <property type="entry name" value="Nitro_FMN_reductase"/>
    <property type="match status" value="1"/>
</dbReference>
<proteinExistence type="inferred from homology"/>
<comment type="caution">
    <text evidence="6">The sequence shown here is derived from an EMBL/GenBank/DDBJ whole genome shotgun (WGS) entry which is preliminary data.</text>
</comment>
<evidence type="ECO:0000313" key="7">
    <source>
        <dbReference type="Proteomes" id="UP001652338"/>
    </source>
</evidence>
<reference evidence="6 7" key="1">
    <citation type="journal article" date="2021" name="ISME Commun">
        <title>Automated analysis of genomic sequences facilitates high-throughput and comprehensive description of bacteria.</title>
        <authorList>
            <person name="Hitch T.C.A."/>
        </authorList>
    </citation>
    <scope>NUCLEOTIDE SEQUENCE [LARGE SCALE GENOMIC DNA]</scope>
    <source>
        <strain evidence="6 7">Sanger_29</strain>
    </source>
</reference>
<dbReference type="InterPro" id="IPR042099">
    <property type="entry name" value="ANL_N_sf"/>
</dbReference>
<organism evidence="6 7">
    <name type="scientific">Muricoprocola aceti</name>
    <dbReference type="NCBI Taxonomy" id="2981772"/>
    <lineage>
        <taxon>Bacteria</taxon>
        <taxon>Bacillati</taxon>
        <taxon>Bacillota</taxon>
        <taxon>Clostridia</taxon>
        <taxon>Lachnospirales</taxon>
        <taxon>Lachnospiraceae</taxon>
        <taxon>Muricoprocola</taxon>
    </lineage>
</organism>
<gene>
    <name evidence="6" type="ORF">OCV47_03980</name>
</gene>
<dbReference type="PROSITE" id="PS00455">
    <property type="entry name" value="AMP_BINDING"/>
    <property type="match status" value="1"/>
</dbReference>
<feature type="domain" description="AMP-binding enzyme C-terminal" evidence="5">
    <location>
        <begin position="410"/>
        <end position="486"/>
    </location>
</feature>
<evidence type="ECO:0000259" key="5">
    <source>
        <dbReference type="Pfam" id="PF13193"/>
    </source>
</evidence>
<dbReference type="PANTHER" id="PTHR43201">
    <property type="entry name" value="ACYL-COA SYNTHETASE"/>
    <property type="match status" value="1"/>
</dbReference>
<dbReference type="RefSeq" id="WP_262653948.1">
    <property type="nucleotide sequence ID" value="NZ_JAOQKE010000003.1"/>
</dbReference>
<dbReference type="InterPro" id="IPR025110">
    <property type="entry name" value="AMP-bd_C"/>
</dbReference>
<dbReference type="InterPro" id="IPR020845">
    <property type="entry name" value="AMP-binding_CS"/>
</dbReference>